<keyword evidence="2" id="KW-1185">Reference proteome</keyword>
<evidence type="ECO:0000313" key="2">
    <source>
        <dbReference type="Proteomes" id="UP000001635"/>
    </source>
</evidence>
<dbReference type="HOGENOM" id="CLU_3268894_0_0_10"/>
<name>G0IVM7_CYCMS</name>
<dbReference type="EMBL" id="CP002955">
    <property type="protein sequence ID" value="AEL24794.1"/>
    <property type="molecule type" value="Genomic_DNA"/>
</dbReference>
<dbReference type="Proteomes" id="UP000001635">
    <property type="component" value="Chromosome"/>
</dbReference>
<dbReference type="AlphaFoldDB" id="G0IVM7"/>
<sequence>MEAYGNGLKVEAVILFNKRLTINKYGKHTVLYRRRIAEAQR</sequence>
<dbReference type="KEGG" id="cmr:Cycma_1022"/>
<evidence type="ECO:0000313" key="1">
    <source>
        <dbReference type="EMBL" id="AEL24794.1"/>
    </source>
</evidence>
<organism evidence="1 2">
    <name type="scientific">Cyclobacterium marinum (strain ATCC 25205 / DSM 745 / LMG 13164 / NCIMB 1802)</name>
    <name type="common">Flectobacillus marinus</name>
    <dbReference type="NCBI Taxonomy" id="880070"/>
    <lineage>
        <taxon>Bacteria</taxon>
        <taxon>Pseudomonadati</taxon>
        <taxon>Bacteroidota</taxon>
        <taxon>Cytophagia</taxon>
        <taxon>Cytophagales</taxon>
        <taxon>Cyclobacteriaceae</taxon>
        <taxon>Cyclobacterium</taxon>
    </lineage>
</organism>
<proteinExistence type="predicted"/>
<accession>G0IVM7</accession>
<reference evidence="2" key="1">
    <citation type="submission" date="2011-07" db="EMBL/GenBank/DDBJ databases">
        <title>The complete genome of Cyclobacterium marinum DSM 745.</title>
        <authorList>
            <person name="Lucas S."/>
            <person name="Han J."/>
            <person name="Lapidus A."/>
            <person name="Bruce D."/>
            <person name="Goodwin L."/>
            <person name="Pitluck S."/>
            <person name="Peters L."/>
            <person name="Kyrpides N."/>
            <person name="Mavromatis K."/>
            <person name="Ivanova N."/>
            <person name="Ovchinnikova G."/>
            <person name="Chertkov O."/>
            <person name="Detter J.C."/>
            <person name="Tapia R."/>
            <person name="Han C."/>
            <person name="Land M."/>
            <person name="Hauser L."/>
            <person name="Markowitz V."/>
            <person name="Cheng J.-F."/>
            <person name="Hugenholtz P."/>
            <person name="Woyke T."/>
            <person name="Wu D."/>
            <person name="Tindall B."/>
            <person name="Schuetze A."/>
            <person name="Brambilla E."/>
            <person name="Klenk H.-P."/>
            <person name="Eisen J.A."/>
        </authorList>
    </citation>
    <scope>NUCLEOTIDE SEQUENCE [LARGE SCALE GENOMIC DNA]</scope>
    <source>
        <strain evidence="2">ATCC 25205 / DSM 745 / LMG 13164 / NCIMB 1802</strain>
    </source>
</reference>
<gene>
    <name evidence="1" type="ordered locus">Cycma_1022</name>
</gene>
<protein>
    <submittedName>
        <fullName evidence="1">Uncharacterized protein</fullName>
    </submittedName>
</protein>